<dbReference type="PROSITE" id="PS51724">
    <property type="entry name" value="SPOR"/>
    <property type="match status" value="1"/>
</dbReference>
<gene>
    <name evidence="2" type="ORF">GCM10007891_10170</name>
</gene>
<dbReference type="InterPro" id="IPR007730">
    <property type="entry name" value="SPOR-like_dom"/>
</dbReference>
<protein>
    <recommendedName>
        <fullName evidence="1">SPOR domain-containing protein</fullName>
    </recommendedName>
</protein>
<keyword evidence="3" id="KW-1185">Reference proteome</keyword>
<accession>A0ABQ5TT60</accession>
<dbReference type="Proteomes" id="UP001161423">
    <property type="component" value="Unassembled WGS sequence"/>
</dbReference>
<dbReference type="SUPFAM" id="SSF110997">
    <property type="entry name" value="Sporulation related repeat"/>
    <property type="match status" value="1"/>
</dbReference>
<evidence type="ECO:0000313" key="3">
    <source>
        <dbReference type="Proteomes" id="UP001161423"/>
    </source>
</evidence>
<reference evidence="2" key="2">
    <citation type="submission" date="2023-01" db="EMBL/GenBank/DDBJ databases">
        <title>Draft genome sequence of Methylophaga thalassica strain NBRC 102424.</title>
        <authorList>
            <person name="Sun Q."/>
            <person name="Mori K."/>
        </authorList>
    </citation>
    <scope>NUCLEOTIDE SEQUENCE</scope>
    <source>
        <strain evidence="2">NBRC 102424</strain>
    </source>
</reference>
<evidence type="ECO:0000259" key="1">
    <source>
        <dbReference type="PROSITE" id="PS51724"/>
    </source>
</evidence>
<proteinExistence type="predicted"/>
<dbReference type="EMBL" id="BSND01000004">
    <property type="protein sequence ID" value="GLP99163.1"/>
    <property type="molecule type" value="Genomic_DNA"/>
</dbReference>
<feature type="domain" description="SPOR" evidence="1">
    <location>
        <begin position="1"/>
        <end position="51"/>
    </location>
</feature>
<evidence type="ECO:0000313" key="2">
    <source>
        <dbReference type="EMBL" id="GLP99163.1"/>
    </source>
</evidence>
<reference evidence="2" key="1">
    <citation type="journal article" date="2014" name="Int. J. Syst. Evol. Microbiol.">
        <title>Complete genome of a new Firmicutes species belonging to the dominant human colonic microbiota ('Ruminococcus bicirculans') reveals two chromosomes and a selective capacity to utilize plant glucans.</title>
        <authorList>
            <consortium name="NISC Comparative Sequencing Program"/>
            <person name="Wegmann U."/>
            <person name="Louis P."/>
            <person name="Goesmann A."/>
            <person name="Henrissat B."/>
            <person name="Duncan S.H."/>
            <person name="Flint H.J."/>
        </authorList>
    </citation>
    <scope>NUCLEOTIDE SEQUENCE</scope>
    <source>
        <strain evidence="2">NBRC 102424</strain>
    </source>
</reference>
<organism evidence="2 3">
    <name type="scientific">Methylophaga thalassica</name>
    <dbReference type="NCBI Taxonomy" id="40223"/>
    <lineage>
        <taxon>Bacteria</taxon>
        <taxon>Pseudomonadati</taxon>
        <taxon>Pseudomonadota</taxon>
        <taxon>Gammaproteobacteria</taxon>
        <taxon>Thiotrichales</taxon>
        <taxon>Piscirickettsiaceae</taxon>
        <taxon>Methylophaga</taxon>
    </lineage>
</organism>
<sequence>MGYNPLIEIVKTDKNPIYRVRLQPVADRDKLEKTAKMLSEKLKLSTQILQYQP</sequence>
<dbReference type="InterPro" id="IPR036680">
    <property type="entry name" value="SPOR-like_sf"/>
</dbReference>
<name>A0ABQ5TT60_9GAMM</name>
<comment type="caution">
    <text evidence="2">The sequence shown here is derived from an EMBL/GenBank/DDBJ whole genome shotgun (WGS) entry which is preliminary data.</text>
</comment>